<reference evidence="4 5" key="1">
    <citation type="journal article" date="2011" name="Stand. Genomic Sci.">
        <title>Complete genome of the onion pathogen Enterobacter cloacae EcWSU1.</title>
        <authorList>
            <person name="Humann J.L."/>
            <person name="Wildung M."/>
            <person name="Cheng C.H."/>
            <person name="Lee T."/>
            <person name="Stewart J.E."/>
            <person name="Drew J.C."/>
            <person name="Triplett E.W."/>
            <person name="Main D."/>
            <person name="Schroeder B.K."/>
        </authorList>
    </citation>
    <scope>NUCLEOTIDE SEQUENCE [LARGE SCALE GENOMIC DNA]</scope>
    <source>
        <strain evidence="4 5">EcWSU1</strain>
    </source>
</reference>
<dbReference type="EMBL" id="CP002886">
    <property type="protein sequence ID" value="AEW73046.1"/>
    <property type="molecule type" value="Genomic_DNA"/>
</dbReference>
<dbReference type="PANTHER" id="PTHR43798:SF27">
    <property type="entry name" value="HYDROLASE ALPHA_BETA HYDROLASE FOLD FAMILY"/>
    <property type="match status" value="1"/>
</dbReference>
<dbReference type="PRINTS" id="PR00111">
    <property type="entry name" value="ABHYDROLASE"/>
</dbReference>
<comment type="catalytic activity">
    <reaction evidence="2">
        <text>carbamate + 2 H(+) = NH4(+) + CO2</text>
        <dbReference type="Rhea" id="RHEA:15649"/>
        <dbReference type="ChEBI" id="CHEBI:13941"/>
        <dbReference type="ChEBI" id="CHEBI:15378"/>
        <dbReference type="ChEBI" id="CHEBI:16526"/>
        <dbReference type="ChEBI" id="CHEBI:28938"/>
    </reaction>
</comment>
<dbReference type="GO" id="GO:0006212">
    <property type="term" value="P:uracil catabolic process"/>
    <property type="evidence" value="ECO:0007669"/>
    <property type="project" value="UniProtKB-UniRule"/>
</dbReference>
<dbReference type="Pfam" id="PF00561">
    <property type="entry name" value="Abhydrolase_1"/>
    <property type="match status" value="1"/>
</dbReference>
<keyword evidence="1 2" id="KW-0378">Hydrolase</keyword>
<dbReference type="AlphaFoldDB" id="G8LIN4"/>
<dbReference type="InterPro" id="IPR019913">
    <property type="entry name" value="Pyrimidine_utilisation_RutD"/>
</dbReference>
<comment type="similarity">
    <text evidence="2">Belongs to the AB hydrolase superfamily. Hydrolase RutD family.</text>
</comment>
<dbReference type="GO" id="GO:0019740">
    <property type="term" value="P:nitrogen utilization"/>
    <property type="evidence" value="ECO:0007669"/>
    <property type="project" value="UniProtKB-UniRule"/>
</dbReference>
<accession>G8LIN4</accession>
<sequence length="283" mass="30589">MRWLKSRPLHTSQSEAAMKLSVSPPPYDGAPTVVLIAGLGGGGSYWLPQLAVLEQEYQVVCYDQRGTGNNPDVLPEAYSLAMMADELARALNAAGIVRYCVVGHALGALIGLQLALDHPDALSALVCVNGWLTLNAHTRRCFQIRERLLHAGGAQAWVEAQPLFLYPADWMAARAPRLEAEEALALAHFQGKNNLLHRLNALKKADFSRHASRIHCPVHLICSADDLLIPAVCSTELQAAIPGSHKVVMRQGGHACNVTEPETFNTLLLNGLASLLHSPEPAL</sequence>
<dbReference type="eggNOG" id="COG2267">
    <property type="taxonomic scope" value="Bacteria"/>
</dbReference>
<dbReference type="GO" id="GO:0016020">
    <property type="term" value="C:membrane"/>
    <property type="evidence" value="ECO:0007669"/>
    <property type="project" value="TreeGrafter"/>
</dbReference>
<name>G8LIN4_9ENTR</name>
<organism evidence="4 5">
    <name type="scientific">Enterobacter ludwigii</name>
    <dbReference type="NCBI Taxonomy" id="299767"/>
    <lineage>
        <taxon>Bacteria</taxon>
        <taxon>Pseudomonadati</taxon>
        <taxon>Pseudomonadota</taxon>
        <taxon>Gammaproteobacteria</taxon>
        <taxon>Enterobacterales</taxon>
        <taxon>Enterobacteriaceae</taxon>
        <taxon>Enterobacter</taxon>
        <taxon>Enterobacter cloacae complex</taxon>
    </lineage>
</organism>
<dbReference type="PANTHER" id="PTHR43798">
    <property type="entry name" value="MONOACYLGLYCEROL LIPASE"/>
    <property type="match status" value="1"/>
</dbReference>
<dbReference type="InterPro" id="IPR029058">
    <property type="entry name" value="AB_hydrolase_fold"/>
</dbReference>
<dbReference type="HAMAP" id="MF_00832">
    <property type="entry name" value="RutD"/>
    <property type="match status" value="1"/>
</dbReference>
<dbReference type="HOGENOM" id="CLU_020336_50_1_6"/>
<comment type="function">
    <text evidence="2">Involved in pyrimidine catabolism. May facilitate the hydrolysis of carbamate, a reaction that can also occur spontaneously.</text>
</comment>
<dbReference type="InterPro" id="IPR050266">
    <property type="entry name" value="AB_hydrolase_sf"/>
</dbReference>
<dbReference type="NCBIfam" id="TIGR03611">
    <property type="entry name" value="RutD"/>
    <property type="match status" value="1"/>
</dbReference>
<evidence type="ECO:0000256" key="2">
    <source>
        <dbReference type="HAMAP-Rule" id="MF_00832"/>
    </source>
</evidence>
<gene>
    <name evidence="2 4" type="primary">rutD</name>
    <name evidence="4" type="ORF">EcWSU1_01607</name>
</gene>
<dbReference type="Gene3D" id="3.40.50.1820">
    <property type="entry name" value="alpha/beta hydrolase"/>
    <property type="match status" value="1"/>
</dbReference>
<dbReference type="GO" id="GO:0016811">
    <property type="term" value="F:hydrolase activity, acting on carbon-nitrogen (but not peptide) bonds, in linear amides"/>
    <property type="evidence" value="ECO:0007669"/>
    <property type="project" value="InterPro"/>
</dbReference>
<protein>
    <recommendedName>
        <fullName evidence="2">Putative carbamate hydrolase RutD</fullName>
        <ecNumber evidence="2">3.5.1.-</ecNumber>
    </recommendedName>
    <alternativeName>
        <fullName evidence="2">Aminohydrolase</fullName>
    </alternativeName>
</protein>
<dbReference type="InterPro" id="IPR000073">
    <property type="entry name" value="AB_hydrolase_1"/>
</dbReference>
<dbReference type="Proteomes" id="UP000007838">
    <property type="component" value="Chromosome"/>
</dbReference>
<evidence type="ECO:0000256" key="1">
    <source>
        <dbReference type="ARBA" id="ARBA00022801"/>
    </source>
</evidence>
<dbReference type="EC" id="3.5.1.-" evidence="2"/>
<feature type="domain" description="AB hydrolase-1" evidence="3">
    <location>
        <begin position="31"/>
        <end position="144"/>
    </location>
</feature>
<dbReference type="SUPFAM" id="SSF53474">
    <property type="entry name" value="alpha/beta-Hydrolases"/>
    <property type="match status" value="1"/>
</dbReference>
<evidence type="ECO:0000313" key="4">
    <source>
        <dbReference type="EMBL" id="AEW73046.1"/>
    </source>
</evidence>
<evidence type="ECO:0000313" key="5">
    <source>
        <dbReference type="Proteomes" id="UP000007838"/>
    </source>
</evidence>
<dbReference type="KEGG" id="eec:EcWSU1_01607"/>
<proteinExistence type="inferred from homology"/>
<evidence type="ECO:0000259" key="3">
    <source>
        <dbReference type="Pfam" id="PF00561"/>
    </source>
</evidence>